<dbReference type="RefSeq" id="XP_067715225.1">
    <property type="nucleotide sequence ID" value="XM_067859124.1"/>
</dbReference>
<evidence type="ECO:0000313" key="3">
    <source>
        <dbReference type="Proteomes" id="UP001497744"/>
    </source>
</evidence>
<feature type="region of interest" description="Disordered" evidence="1">
    <location>
        <begin position="1052"/>
        <end position="1084"/>
    </location>
</feature>
<feature type="region of interest" description="Disordered" evidence="1">
    <location>
        <begin position="1966"/>
        <end position="1994"/>
    </location>
</feature>
<feature type="region of interest" description="Disordered" evidence="1">
    <location>
        <begin position="1420"/>
        <end position="1452"/>
    </location>
</feature>
<feature type="compositionally biased region" description="Low complexity" evidence="1">
    <location>
        <begin position="1064"/>
        <end position="1083"/>
    </location>
</feature>
<feature type="compositionally biased region" description="Basic and acidic residues" evidence="1">
    <location>
        <begin position="900"/>
        <end position="920"/>
    </location>
</feature>
<dbReference type="Proteomes" id="UP001497744">
    <property type="component" value="Unassembled WGS sequence"/>
</dbReference>
<feature type="compositionally biased region" description="Basic and acidic residues" evidence="1">
    <location>
        <begin position="1271"/>
        <end position="1285"/>
    </location>
</feature>
<feature type="compositionally biased region" description="Basic and acidic residues" evidence="1">
    <location>
        <begin position="962"/>
        <end position="971"/>
    </location>
</feature>
<feature type="compositionally biased region" description="Basic and acidic residues" evidence="1">
    <location>
        <begin position="1837"/>
        <end position="1847"/>
    </location>
</feature>
<feature type="region of interest" description="Disordered" evidence="1">
    <location>
        <begin position="855"/>
        <end position="974"/>
    </location>
</feature>
<evidence type="ECO:0000313" key="2">
    <source>
        <dbReference type="EMBL" id="GIX63156.1"/>
    </source>
</evidence>
<protein>
    <submittedName>
        <fullName evidence="2">CCR4-NOT transcription complex subunit 1</fullName>
    </submittedName>
</protein>
<feature type="region of interest" description="Disordered" evidence="1">
    <location>
        <begin position="1319"/>
        <end position="1353"/>
    </location>
</feature>
<feature type="compositionally biased region" description="Low complexity" evidence="1">
    <location>
        <begin position="1344"/>
        <end position="1353"/>
    </location>
</feature>
<keyword evidence="3" id="KW-1185">Reference proteome</keyword>
<evidence type="ECO:0000256" key="1">
    <source>
        <dbReference type="SAM" id="MobiDB-lite"/>
    </source>
</evidence>
<feature type="region of interest" description="Disordered" evidence="1">
    <location>
        <begin position="1593"/>
        <end position="1627"/>
    </location>
</feature>
<feature type="region of interest" description="Disordered" evidence="1">
    <location>
        <begin position="2012"/>
        <end position="2049"/>
    </location>
</feature>
<feature type="region of interest" description="Disordered" evidence="1">
    <location>
        <begin position="2154"/>
        <end position="2200"/>
    </location>
</feature>
<gene>
    <name evidence="2" type="ORF">BcabD6B2_25910</name>
</gene>
<proteinExistence type="predicted"/>
<feature type="compositionally biased region" description="Basic and acidic residues" evidence="1">
    <location>
        <begin position="2025"/>
        <end position="2037"/>
    </location>
</feature>
<feature type="compositionally biased region" description="Basic and acidic residues" evidence="1">
    <location>
        <begin position="2172"/>
        <end position="2183"/>
    </location>
</feature>
<dbReference type="EMBL" id="BPLF01000002">
    <property type="protein sequence ID" value="GIX63156.1"/>
    <property type="molecule type" value="Genomic_DNA"/>
</dbReference>
<dbReference type="GeneID" id="94194637"/>
<organism evidence="2 3">
    <name type="scientific">Babesia caballi</name>
    <dbReference type="NCBI Taxonomy" id="5871"/>
    <lineage>
        <taxon>Eukaryota</taxon>
        <taxon>Sar</taxon>
        <taxon>Alveolata</taxon>
        <taxon>Apicomplexa</taxon>
        <taxon>Aconoidasida</taxon>
        <taxon>Piroplasmida</taxon>
        <taxon>Babesiidae</taxon>
        <taxon>Babesia</taxon>
    </lineage>
</organism>
<feature type="region of interest" description="Disordered" evidence="1">
    <location>
        <begin position="2108"/>
        <end position="2134"/>
    </location>
</feature>
<feature type="region of interest" description="Disordered" evidence="1">
    <location>
        <begin position="1243"/>
        <end position="1298"/>
    </location>
</feature>
<name>A0AAV4LTI7_BABCB</name>
<reference evidence="2 3" key="1">
    <citation type="submission" date="2021-06" db="EMBL/GenBank/DDBJ databases">
        <title>Genome sequence of Babesia caballi.</title>
        <authorList>
            <person name="Yamagishi J."/>
            <person name="Kidaka T."/>
            <person name="Ochi A."/>
        </authorList>
    </citation>
    <scope>NUCLEOTIDE SEQUENCE [LARGE SCALE GENOMIC DNA]</scope>
    <source>
        <strain evidence="2">USDA-D6B2</strain>
    </source>
</reference>
<feature type="compositionally biased region" description="Low complexity" evidence="1">
    <location>
        <begin position="1808"/>
        <end position="1818"/>
    </location>
</feature>
<comment type="caution">
    <text evidence="2">The sequence shown here is derived from an EMBL/GenBank/DDBJ whole genome shotgun (WGS) entry which is preliminary data.</text>
</comment>
<feature type="compositionally biased region" description="Basic residues" evidence="1">
    <location>
        <begin position="869"/>
        <end position="879"/>
    </location>
</feature>
<sequence>MTHGAQKGPASQTGQQRPEARTPGVAVAKERLRAVCPASRQAAVYRMLEEAPEKTASKEFVHSLDGIYNELSQAAAGSTDAATSGDIADALLSAMVPLGGDANGIATLVHVAAYTSHQVLRACAEQSVFHWVFDLEGDVKQLAKAGCTRLLAMVLISTNNLLYNYKGPDFDARIDAGATVAIELLGREEETPTSGKKDKNDVFNNITNLKLETRSMKKLVNKTQWDALCTELRLYTPHPPPKQLPKFVVSLRRTCEYVAFHTDMDTQADYVNVITGSFVNTRFQVDLLLHFVEFIAPQYPVQTTDTRRRRDFEKLFPASQHASLASVMWVVDTSVLCVLLALLYNKQQVAQFKTLIQQLVKEGSHDANEHLVAKAVIYALTDVWIKDHDLLRNREGVVKYRLATVNPLFWFCYELCLQQFISSEDLIKEIRHLGGESINGKACSRLFDFMSDMAKSLPGEYLILAILEVMRYVHYNLQVTSFMVNLFQGELMDVFKSTRVNFSKGVLEVVCYCRQTFDWGFMTMLIYSVDAIMSTGAEYMSDCDSRNEAAKSVLAGGFMDYLRWKIQQMRDLAPQGEVSQKIFVPSCNVVAEIFCILNHTIGTCDELLDLFQTYDAEYTALHHYNVLMMPLYRALEARSNPDACQLSGVAKAVPNRTPLVASVDLRDKLAGATGADKDIYSYLVLNEDIETTTSHVVDVILSCKLHQSILNAAALLNADVESLRSQTILDVLLHKYINRVVMVLDLSVPPDFCLHSVTAFDEEGMGVAPRLTMLAKFTGSLLALHLTATQCDSVYIIFRVIIEALRRNKVFLIEFAIEAFSAMGNVLFYPVFTRMVINDERFGKLYPQFVAQHAGGGDRAGGHPVPQERHRRQRARHHGAHDTEAEHRGGARLRGGPGRVEQRAEQREHGLLDREPRGERAVQAADDWHPVVPGADIDEPQHRVPRRPAGDAQNRLPGTAQRTRDHVHHGDVAQQQELHHARGAARNQGARRLAAVRHLPVRADPGVHALPGLHRLLGDARRHADDGRHGEVHGVLPQRLPQVHALVPGQRHLSQTPERQQRVAGGHHPGAQQAAAHQAPGHQVPDSVRVRERAADGSHPSRLQAADERQELQDIQAAKPLDELAAQPAGGHQHVERAEVDAAVRLVPAFQEPRLRAGAAVGPHAGAGGAGFGPGSQPEARQQHMVVVCDQRHQVGRAHVAAGVPSVAGDAGAARAAEAENRAEPQGVEPQLQVAVVLGARQEDHDDVRDDDAEPDHNGLCVAQARPHGHQPGDAEGERHRHGDRAGNQPDHGDGAGAAVQRDGVATAHADSVCAVHGAVPGRHGADQQPGAGERVPRQGQPGAGVRAGRAGDAGVDHGVHFGVHRGVDRGHREGEPECAALCEPGRQGQREPGHLQEVRQLCALRHDPATEGEAAGVAAAGAPHEHEQRGTGFQPGAGQSRRPGRSRVHAGGEVAGQGAGVQAARLYDNSAHRQLADVADLVQGGGVLAAGDAERGLPAGGGNCHQPHSDARGGEAVPVREAPAAQGADRGPVHEQCDGRGDAVPEFAQAHTGRPVACRERLADEHKQAGDVGSFGRGADTPVGWARHGGLRGAAPATGGANSLHAPGGYGDQEPHGAQAGGQGEVKGAGAALGSTGAGADCAAADFGARHVGGLPGVDLLRRLGADGVGAVAQRNLHAAQDVARHPGDAAARSRAGLLREDFGHAARRDGAPRVGAGVAGVPFDALRPRGAAGVRDPLDQPHVAQVARAAYHTEPQRLAHVPPPAGGRADVAARQDALREHAAGDLLAEGARVPLRLLPEPLRRGAAARHAAAQPAHVRRAAELQAAQPHHPGRPRRDPLAELHQPHRHGPQGRRPEGRHGHVHPRPQRSAGAGGDEGAPGDRPGHVRRGAGEPLRALPHRHAPRHPQEDTHEQPPGVQQPAAAREGGAELHLAGAPHAPQLHDEPPALPERHHLLLRLLHSPPLQQRGPADAGANHPRPPGAPAHHQAAPVGRAAPALPAGQEPQVRLLEPDGVGAGGGEAHPPDHTGVRDHTQARAARYPGRHERTCQLATRRVLRLAVASPAGAGGAGRSGRGGRTAGVRGFELRTGRGRRCFGRKVCHVGRSDGTAARPEAGQADSADLPPRAADSAPGALCGARAATASVAAPVRAQGPAYNRPGLGVRATGDADGPRRGAADRGGARGPGPAGQSVGRGVVL</sequence>
<feature type="region of interest" description="Disordered" evidence="1">
    <location>
        <begin position="1808"/>
        <end position="1929"/>
    </location>
</feature>
<accession>A0AAV4LTI7</accession>
<feature type="compositionally biased region" description="Basic and acidic residues" evidence="1">
    <location>
        <begin position="880"/>
        <end position="889"/>
    </location>
</feature>
<feature type="region of interest" description="Disordered" evidence="1">
    <location>
        <begin position="1"/>
        <end position="24"/>
    </location>
</feature>